<proteinExistence type="predicted"/>
<keyword evidence="2" id="KW-1185">Reference proteome</keyword>
<sequence>MAHFQPPIELSESDRDFFEIATMSHEPTVETLQQAQQETADVLSRENVTPQMVKEAKEMVHKSLDSLKEYLKRRPILSEAFQIYRSALNTANELATMKTYGAFDCIFQHHCYGEWRRAHYSKTFCISSSMGELELQTVASAAVWSSLKSRRGDRVRAFLSCRGGSSSDLLDIVRSLILWVIMRGEAGNRVRRDPRLLLSFLSTESLDILWGIFVRLVDCHQSFIIILDGAHGSGGNDDASRLVSLFKSLTDRRGPFHPVVKVFLISQTKMPVETFGGIATQMEISDTDVRRGTQVYFKEQEFLAVDTSEWHITAPGLAAANQRGGGPFVGRLLLGPVGHKQSLAVLTTWLDNLMRVGWLSNERLDKATFRDWRLASAVCGILAIIAESRCPITVDEIAELLQQQFLVLQGGPVRVETVEEYLGWYLPSVCKDGSGYMVDF</sequence>
<gene>
    <name evidence="1" type="ORF">SCAR479_07114</name>
</gene>
<protein>
    <submittedName>
        <fullName evidence="1">Uncharacterized protein</fullName>
    </submittedName>
</protein>
<dbReference type="EMBL" id="JARVKM010000029">
    <property type="protein sequence ID" value="KAK9776208.1"/>
    <property type="molecule type" value="Genomic_DNA"/>
</dbReference>
<name>A0ABR2XQW9_9PEZI</name>
<comment type="caution">
    <text evidence="1">The sequence shown here is derived from an EMBL/GenBank/DDBJ whole genome shotgun (WGS) entry which is preliminary data.</text>
</comment>
<organism evidence="1 2">
    <name type="scientific">Seiridium cardinale</name>
    <dbReference type="NCBI Taxonomy" id="138064"/>
    <lineage>
        <taxon>Eukaryota</taxon>
        <taxon>Fungi</taxon>
        <taxon>Dikarya</taxon>
        <taxon>Ascomycota</taxon>
        <taxon>Pezizomycotina</taxon>
        <taxon>Sordariomycetes</taxon>
        <taxon>Xylariomycetidae</taxon>
        <taxon>Amphisphaeriales</taxon>
        <taxon>Sporocadaceae</taxon>
        <taxon>Seiridium</taxon>
    </lineage>
</organism>
<dbReference type="Proteomes" id="UP001465668">
    <property type="component" value="Unassembled WGS sequence"/>
</dbReference>
<evidence type="ECO:0000313" key="1">
    <source>
        <dbReference type="EMBL" id="KAK9776208.1"/>
    </source>
</evidence>
<evidence type="ECO:0000313" key="2">
    <source>
        <dbReference type="Proteomes" id="UP001465668"/>
    </source>
</evidence>
<accession>A0ABR2XQW9</accession>
<reference evidence="1 2" key="1">
    <citation type="submission" date="2024-02" db="EMBL/GenBank/DDBJ databases">
        <title>First draft genome assembly of two strains of Seiridium cardinale.</title>
        <authorList>
            <person name="Emiliani G."/>
            <person name="Scali E."/>
        </authorList>
    </citation>
    <scope>NUCLEOTIDE SEQUENCE [LARGE SCALE GENOMIC DNA]</scope>
    <source>
        <strain evidence="1 2">BM-138-000479</strain>
    </source>
</reference>